<dbReference type="InterPro" id="IPR051179">
    <property type="entry name" value="WD_repeat_multifunction"/>
</dbReference>
<dbReference type="AlphaFoldDB" id="V6LNG9"/>
<dbReference type="PANTHER" id="PTHR19857:SF8">
    <property type="entry name" value="ANGIO-ASSOCIATED MIGRATORY CELL PROTEIN"/>
    <property type="match status" value="1"/>
</dbReference>
<evidence type="ECO:0000313" key="3">
    <source>
        <dbReference type="EMBL" id="EST46212.1"/>
    </source>
</evidence>
<dbReference type="SUPFAM" id="SSF50978">
    <property type="entry name" value="WD40 repeat-like"/>
    <property type="match status" value="1"/>
</dbReference>
<reference evidence="4" key="2">
    <citation type="submission" date="2020-12" db="EMBL/GenBank/DDBJ databases">
        <title>New Spironucleus salmonicida genome in near-complete chromosomes.</title>
        <authorList>
            <person name="Xu F."/>
            <person name="Kurt Z."/>
            <person name="Jimenez-Gonzalez A."/>
            <person name="Astvaldsson A."/>
            <person name="Andersson J.O."/>
            <person name="Svard S.G."/>
        </authorList>
    </citation>
    <scope>NUCLEOTIDE SEQUENCE</scope>
    <source>
        <strain evidence="4">ATCC 50377</strain>
    </source>
</reference>
<evidence type="ECO:0000313" key="5">
    <source>
        <dbReference type="Proteomes" id="UP000018208"/>
    </source>
</evidence>
<dbReference type="VEuPathDB" id="GiardiaDB:SS50377_23474"/>
<sequence length="354" mass="39553">MTATLLNCVDGPTESILSFSKSSTHIAIGSQDNYVYFILLDTMEVVQKFEFQDSVTQVEFFNDQLLVAASLDGQLTYFVKIDLLFQKQRSQILSPVSSFMIYKKKIFVISEDSIAYILKGNDLSIITALSIDGLTSVTAYNDFMVFGGKSIELYDIKANQIINKITLNDETCLSLITLNQSVIFGSDTGKIHILSLRSNKLLEMESSAPEAGSQVICMRSLSINNYQLVLIGTDNSFICLEQNLNLRYENNLQTGICAIEFFETLVLCGCTDGSVIVFDVLKGEKICSFQGIVPLDEENLPITDLKVIDNKLCVTGDSYFYVYDCDFYEIQKKAEIMEDEEEVGPNGGNEQEIE</sequence>
<dbReference type="EMBL" id="KI546083">
    <property type="protein sequence ID" value="EST46212.1"/>
    <property type="molecule type" value="Genomic_DNA"/>
</dbReference>
<dbReference type="InterPro" id="IPR036322">
    <property type="entry name" value="WD40_repeat_dom_sf"/>
</dbReference>
<dbReference type="Gene3D" id="2.130.10.10">
    <property type="entry name" value="YVTN repeat-like/Quinoprotein amine dehydrogenase"/>
    <property type="match status" value="2"/>
</dbReference>
<keyword evidence="5" id="KW-1185">Reference proteome</keyword>
<evidence type="ECO:0000256" key="2">
    <source>
        <dbReference type="ARBA" id="ARBA00022737"/>
    </source>
</evidence>
<proteinExistence type="predicted"/>
<keyword evidence="2" id="KW-0677">Repeat</keyword>
<protein>
    <submittedName>
        <fullName evidence="3">Uncharacterized protein</fullName>
    </submittedName>
</protein>
<dbReference type="EMBL" id="AUWU02000004">
    <property type="protein sequence ID" value="KAH0573540.1"/>
    <property type="molecule type" value="Genomic_DNA"/>
</dbReference>
<evidence type="ECO:0000313" key="4">
    <source>
        <dbReference type="EMBL" id="KAH0573540.1"/>
    </source>
</evidence>
<dbReference type="SMART" id="SM00320">
    <property type="entry name" value="WD40"/>
    <property type="match status" value="3"/>
</dbReference>
<dbReference type="InterPro" id="IPR001680">
    <property type="entry name" value="WD40_rpt"/>
</dbReference>
<accession>V6LNG9</accession>
<dbReference type="Proteomes" id="UP000018208">
    <property type="component" value="Unassembled WGS sequence"/>
</dbReference>
<name>V6LNG9_9EUKA</name>
<reference evidence="3 4" key="1">
    <citation type="journal article" date="2014" name="PLoS Genet.">
        <title>The Genome of Spironucleus salmonicida Highlights a Fish Pathogen Adapted to Fluctuating Environments.</title>
        <authorList>
            <person name="Xu F."/>
            <person name="Jerlstrom-Hultqvist J."/>
            <person name="Einarsson E."/>
            <person name="Astvaldsson A."/>
            <person name="Svard S.G."/>
            <person name="Andersson J.O."/>
        </authorList>
    </citation>
    <scope>NUCLEOTIDE SEQUENCE</scope>
    <source>
        <strain evidence="4">ATCC 50377</strain>
    </source>
</reference>
<keyword evidence="1" id="KW-0853">WD repeat</keyword>
<organism evidence="3">
    <name type="scientific">Spironucleus salmonicida</name>
    <dbReference type="NCBI Taxonomy" id="348837"/>
    <lineage>
        <taxon>Eukaryota</taxon>
        <taxon>Metamonada</taxon>
        <taxon>Diplomonadida</taxon>
        <taxon>Hexamitidae</taxon>
        <taxon>Hexamitinae</taxon>
        <taxon>Spironucleus</taxon>
    </lineage>
</organism>
<dbReference type="InterPro" id="IPR015943">
    <property type="entry name" value="WD40/YVTN_repeat-like_dom_sf"/>
</dbReference>
<dbReference type="PANTHER" id="PTHR19857">
    <property type="entry name" value="MITOCHONDRIAL DIVISION PROTEIN 1-RELATED"/>
    <property type="match status" value="1"/>
</dbReference>
<evidence type="ECO:0000256" key="1">
    <source>
        <dbReference type="ARBA" id="ARBA00022574"/>
    </source>
</evidence>
<gene>
    <name evidence="3" type="ORF">SS50377_13807</name>
    <name evidence="4" type="ORF">SS50377_23474</name>
</gene>